<evidence type="ECO:0000313" key="1">
    <source>
        <dbReference type="EMBL" id="GAJ08946.1"/>
    </source>
</evidence>
<proteinExistence type="predicted"/>
<protein>
    <submittedName>
        <fullName evidence="1">Uncharacterized protein</fullName>
    </submittedName>
</protein>
<accession>X1V894</accession>
<feature type="non-terminal residue" evidence="1">
    <location>
        <position position="1"/>
    </location>
</feature>
<reference evidence="1" key="1">
    <citation type="journal article" date="2014" name="Front. Microbiol.">
        <title>High frequency of phylogenetically diverse reductive dehalogenase-homologous genes in deep subseafloor sedimentary metagenomes.</title>
        <authorList>
            <person name="Kawai M."/>
            <person name="Futagami T."/>
            <person name="Toyoda A."/>
            <person name="Takaki Y."/>
            <person name="Nishi S."/>
            <person name="Hori S."/>
            <person name="Arai W."/>
            <person name="Tsubouchi T."/>
            <person name="Morono Y."/>
            <person name="Uchiyama I."/>
            <person name="Ito T."/>
            <person name="Fujiyama A."/>
            <person name="Inagaki F."/>
            <person name="Takami H."/>
        </authorList>
    </citation>
    <scope>NUCLEOTIDE SEQUENCE</scope>
    <source>
        <strain evidence="1">Expedition CK06-06</strain>
    </source>
</reference>
<name>X1V894_9ZZZZ</name>
<sequence length="103" mass="10950">VRAILIATIHVANKTAAAHHIAFKIEGQKAALGYNNQLNLTAQEGLSMVDVDGATDGWSGAIDVTALVDTSGEAYTFRFEVDSDNAGNVIYICSFVLALVYTM</sequence>
<gene>
    <name evidence="1" type="ORF">S12H4_43571</name>
</gene>
<organism evidence="1">
    <name type="scientific">marine sediment metagenome</name>
    <dbReference type="NCBI Taxonomy" id="412755"/>
    <lineage>
        <taxon>unclassified sequences</taxon>
        <taxon>metagenomes</taxon>
        <taxon>ecological metagenomes</taxon>
    </lineage>
</organism>
<dbReference type="AlphaFoldDB" id="X1V894"/>
<dbReference type="EMBL" id="BARW01026756">
    <property type="protein sequence ID" value="GAJ08946.1"/>
    <property type="molecule type" value="Genomic_DNA"/>
</dbReference>
<comment type="caution">
    <text evidence="1">The sequence shown here is derived from an EMBL/GenBank/DDBJ whole genome shotgun (WGS) entry which is preliminary data.</text>
</comment>